<proteinExistence type="predicted"/>
<dbReference type="GO" id="GO:0005886">
    <property type="term" value="C:plasma membrane"/>
    <property type="evidence" value="ECO:0007669"/>
    <property type="project" value="TreeGrafter"/>
</dbReference>
<dbReference type="EMBL" id="JARKIK010000004">
    <property type="protein sequence ID" value="KAK8752946.1"/>
    <property type="molecule type" value="Genomic_DNA"/>
</dbReference>
<feature type="disulfide bond" evidence="2">
    <location>
        <begin position="9"/>
        <end position="21"/>
    </location>
</feature>
<dbReference type="InterPro" id="IPR035914">
    <property type="entry name" value="Sperma_CUB_dom_sf"/>
</dbReference>
<gene>
    <name evidence="5" type="ORF">OTU49_008390</name>
</gene>
<dbReference type="PANTHER" id="PTHR47537:SF3">
    <property type="entry name" value="CUB DOMAIN-CONTAINING PROTEIN"/>
    <property type="match status" value="1"/>
</dbReference>
<keyword evidence="3" id="KW-1133">Transmembrane helix</keyword>
<evidence type="ECO:0000256" key="1">
    <source>
        <dbReference type="ARBA" id="ARBA00023157"/>
    </source>
</evidence>
<dbReference type="Pfam" id="PF25090">
    <property type="entry name" value="DUF7805"/>
    <property type="match status" value="1"/>
</dbReference>
<keyword evidence="6" id="KW-1185">Reference proteome</keyword>
<dbReference type="Gene3D" id="2.60.120.290">
    <property type="entry name" value="Spermadhesin, CUB domain"/>
    <property type="match status" value="2"/>
</dbReference>
<feature type="transmembrane region" description="Helical" evidence="3">
    <location>
        <begin position="903"/>
        <end position="925"/>
    </location>
</feature>
<dbReference type="SMART" id="SM00042">
    <property type="entry name" value="CUB"/>
    <property type="match status" value="1"/>
</dbReference>
<accession>A0AAW0YNA9</accession>
<dbReference type="InterPro" id="IPR056707">
    <property type="entry name" value="DUF7805"/>
</dbReference>
<dbReference type="PROSITE" id="PS01180">
    <property type="entry name" value="CUB"/>
    <property type="match status" value="1"/>
</dbReference>
<dbReference type="Proteomes" id="UP001445076">
    <property type="component" value="Unassembled WGS sequence"/>
</dbReference>
<dbReference type="SUPFAM" id="SSF49854">
    <property type="entry name" value="Spermadhesin, CUB domain"/>
    <property type="match status" value="2"/>
</dbReference>
<keyword evidence="1 2" id="KW-1015">Disulfide bond</keyword>
<dbReference type="PROSITE" id="PS01209">
    <property type="entry name" value="LDLRA_1"/>
    <property type="match status" value="1"/>
</dbReference>
<dbReference type="InterPro" id="IPR023415">
    <property type="entry name" value="LDLR_class-A_CS"/>
</dbReference>
<dbReference type="InterPro" id="IPR036055">
    <property type="entry name" value="LDL_receptor-like_sf"/>
</dbReference>
<dbReference type="PROSITE" id="PS50068">
    <property type="entry name" value="LDLRA_2"/>
    <property type="match status" value="2"/>
</dbReference>
<dbReference type="AlphaFoldDB" id="A0AAW0YNA9"/>
<dbReference type="CDD" id="cd00041">
    <property type="entry name" value="CUB"/>
    <property type="match status" value="1"/>
</dbReference>
<organism evidence="5 6">
    <name type="scientific">Cherax quadricarinatus</name>
    <name type="common">Australian red claw crayfish</name>
    <dbReference type="NCBI Taxonomy" id="27406"/>
    <lineage>
        <taxon>Eukaryota</taxon>
        <taxon>Metazoa</taxon>
        <taxon>Ecdysozoa</taxon>
        <taxon>Arthropoda</taxon>
        <taxon>Crustacea</taxon>
        <taxon>Multicrustacea</taxon>
        <taxon>Malacostraca</taxon>
        <taxon>Eumalacostraca</taxon>
        <taxon>Eucarida</taxon>
        <taxon>Decapoda</taxon>
        <taxon>Pleocyemata</taxon>
        <taxon>Astacidea</taxon>
        <taxon>Parastacoidea</taxon>
        <taxon>Parastacidae</taxon>
        <taxon>Cherax</taxon>
    </lineage>
</organism>
<evidence type="ECO:0000256" key="2">
    <source>
        <dbReference type="PROSITE-ProRule" id="PRU00124"/>
    </source>
</evidence>
<evidence type="ECO:0000259" key="4">
    <source>
        <dbReference type="PROSITE" id="PS01180"/>
    </source>
</evidence>
<dbReference type="InterPro" id="IPR000859">
    <property type="entry name" value="CUB_dom"/>
</dbReference>
<dbReference type="SUPFAM" id="SSF57424">
    <property type="entry name" value="LDL receptor-like module"/>
    <property type="match status" value="2"/>
</dbReference>
<sequence>GVRASWAACTVAEFPCRNKQCVSLDRYCDGHHDCVDHSDEPAGCTPCNRTYYGRMGATYTLQVPRPHEGTLPHFCQLTFIASGDLYGDLVQLGIEKFSLGRFVSHTSAGCPDGHMQIEELSRPLNAGFWCGTSWGHNVYYSETTAITLMLRVFNVSNTTPGMTNPGSFLQQDTVMLRLSYRFLRKERAVLRYGAPYSPSYRGEDLPNSFCDKYFENCDKKNCKIQSPNFPGMYPRNLTCYYHIRQTRVPDGKVALVAVFQRNPHLIYIKDRNAPHLSRERRLEVGNSCHILHDYLVAYDGNTTRAPVLAKLCKGGAPLSELVASGPDMLLLFHASPFDFPFQDSPRRRTFGFELDVAVEFVDRESTAYVRRGSECEYEANSQGQRSGYVQASAHSLLPNTTCIWRLLAGTTEIVWLYFLHYRHVAHPEMPKPAQCSNTLSIYNGDAVLGVDTNSSNLLLGRFCKPDKLPRVCSGVHAPGPYSAPCSPHESYVSTMSSMTLSLRYAAGTAPSHVEFLARYEFVDTRQWGDPTPDGGPCDRTFSVRPDRLFASPRDVFMFGRGGANRLRCVYTFQVAPYQRVSLRILRSKMGPECTTVYRNSSRRHECSHGGEPGYPAIKIKEEPWLSVLVERACLCNVSNGRHFSLVSYTNMIQLTFSVPYMSPTNDYNDYYFEGEYAVLEAPLEVTDGCNETTRHLSGRYGNFTVGAGRGDLCASLPRLITAADTSFIFMRVRGFSATETNCQVASRINVYAAGGATPIASICPERRDVYTHVFSSGWEDFEFQFQYEEDTSLYQNTSTLLTTSLATYIEDYDQSEPKRLESRDLVVEYVGNYSGRFLVTWIGIWRPLKMPLLVSKAADPCPHRCPDIAACLPKDLWCDGVSHCPSGSDEGAAACGLLATLPWVYLVAAGVLMLSLISLFFAVVIHRLQARTQKVVVAAATAAVNNGTGLKSTTQDLLLPPENDTW</sequence>
<dbReference type="InterPro" id="IPR002172">
    <property type="entry name" value="LDrepeatLR_classA_rpt"/>
</dbReference>
<dbReference type="PANTHER" id="PTHR47537">
    <property type="entry name" value="CUBILIN"/>
    <property type="match status" value="1"/>
</dbReference>
<feature type="disulfide bond" evidence="2">
    <location>
        <begin position="16"/>
        <end position="34"/>
    </location>
</feature>
<dbReference type="SMART" id="SM00192">
    <property type="entry name" value="LDLa"/>
    <property type="match status" value="2"/>
</dbReference>
<evidence type="ECO:0000313" key="5">
    <source>
        <dbReference type="EMBL" id="KAK8752946.1"/>
    </source>
</evidence>
<comment type="caution">
    <text evidence="5">The sequence shown here is derived from an EMBL/GenBank/DDBJ whole genome shotgun (WGS) entry which is preliminary data.</text>
</comment>
<evidence type="ECO:0000256" key="3">
    <source>
        <dbReference type="SAM" id="Phobius"/>
    </source>
</evidence>
<dbReference type="Gene3D" id="4.10.400.10">
    <property type="entry name" value="Low-density Lipoprotein Receptor"/>
    <property type="match status" value="2"/>
</dbReference>
<reference evidence="5 6" key="1">
    <citation type="journal article" date="2024" name="BMC Genomics">
        <title>Genome assembly of redclaw crayfish (Cherax quadricarinatus) provides insights into its immune adaptation and hypoxia tolerance.</title>
        <authorList>
            <person name="Liu Z."/>
            <person name="Zheng J."/>
            <person name="Li H."/>
            <person name="Fang K."/>
            <person name="Wang S."/>
            <person name="He J."/>
            <person name="Zhou D."/>
            <person name="Weng S."/>
            <person name="Chi M."/>
            <person name="Gu Z."/>
            <person name="He J."/>
            <person name="Li F."/>
            <person name="Wang M."/>
        </authorList>
    </citation>
    <scope>NUCLEOTIDE SEQUENCE [LARGE SCALE GENOMIC DNA]</scope>
    <source>
        <strain evidence="5">ZL_2023a</strain>
    </source>
</reference>
<dbReference type="PRINTS" id="PR00261">
    <property type="entry name" value="LDLRECEPTOR"/>
</dbReference>
<protein>
    <recommendedName>
        <fullName evidence="4">CUB domain-containing protein</fullName>
    </recommendedName>
</protein>
<feature type="non-terminal residue" evidence="5">
    <location>
        <position position="1"/>
    </location>
</feature>
<dbReference type="InterPro" id="IPR053207">
    <property type="entry name" value="Non-NMDA_GluR_Accessory"/>
</dbReference>
<name>A0AAW0YNA9_CHEQU</name>
<dbReference type="Pfam" id="PF00057">
    <property type="entry name" value="Ldl_recept_a"/>
    <property type="match status" value="1"/>
</dbReference>
<dbReference type="CDD" id="cd00112">
    <property type="entry name" value="LDLa"/>
    <property type="match status" value="2"/>
</dbReference>
<keyword evidence="3" id="KW-0812">Transmembrane</keyword>
<keyword evidence="3" id="KW-0472">Membrane</keyword>
<feature type="domain" description="CUB" evidence="4">
    <location>
        <begin position="210"/>
        <end position="359"/>
    </location>
</feature>
<comment type="caution">
    <text evidence="2">Lacks conserved residue(s) required for the propagation of feature annotation.</text>
</comment>
<evidence type="ECO:0000313" key="6">
    <source>
        <dbReference type="Proteomes" id="UP001445076"/>
    </source>
</evidence>